<dbReference type="Proteomes" id="UP001175228">
    <property type="component" value="Unassembled WGS sequence"/>
</dbReference>
<feature type="compositionally biased region" description="Acidic residues" evidence="1">
    <location>
        <begin position="1160"/>
        <end position="1171"/>
    </location>
</feature>
<feature type="compositionally biased region" description="Basic and acidic residues" evidence="1">
    <location>
        <begin position="1062"/>
        <end position="1076"/>
    </location>
</feature>
<reference evidence="3" key="1">
    <citation type="submission" date="2023-06" db="EMBL/GenBank/DDBJ databases">
        <authorList>
            <consortium name="Lawrence Berkeley National Laboratory"/>
            <person name="Ahrendt S."/>
            <person name="Sahu N."/>
            <person name="Indic B."/>
            <person name="Wong-Bajracharya J."/>
            <person name="Merenyi Z."/>
            <person name="Ke H.-M."/>
            <person name="Monk M."/>
            <person name="Kocsube S."/>
            <person name="Drula E."/>
            <person name="Lipzen A."/>
            <person name="Balint B."/>
            <person name="Henrissat B."/>
            <person name="Andreopoulos B."/>
            <person name="Martin F.M."/>
            <person name="Harder C.B."/>
            <person name="Rigling D."/>
            <person name="Ford K.L."/>
            <person name="Foster G.D."/>
            <person name="Pangilinan J."/>
            <person name="Papanicolaou A."/>
            <person name="Barry K."/>
            <person name="LaButti K."/>
            <person name="Viragh M."/>
            <person name="Koriabine M."/>
            <person name="Yan M."/>
            <person name="Riley R."/>
            <person name="Champramary S."/>
            <person name="Plett K.L."/>
            <person name="Tsai I.J."/>
            <person name="Slot J."/>
            <person name="Sipos G."/>
            <person name="Plett J."/>
            <person name="Nagy L.G."/>
            <person name="Grigoriev I.V."/>
        </authorList>
    </citation>
    <scope>NUCLEOTIDE SEQUENCE</scope>
    <source>
        <strain evidence="3">HWK02</strain>
    </source>
</reference>
<evidence type="ECO:0000313" key="3">
    <source>
        <dbReference type="EMBL" id="KAK0498458.1"/>
    </source>
</evidence>
<dbReference type="Pfam" id="PF09444">
    <property type="entry name" value="MRC1"/>
    <property type="match status" value="1"/>
</dbReference>
<name>A0AA39QBG7_9AGAR</name>
<feature type="region of interest" description="Disordered" evidence="1">
    <location>
        <begin position="1"/>
        <end position="29"/>
    </location>
</feature>
<feature type="compositionally biased region" description="Acidic residues" evidence="1">
    <location>
        <begin position="994"/>
        <end position="1005"/>
    </location>
</feature>
<feature type="region of interest" description="Disordered" evidence="1">
    <location>
        <begin position="915"/>
        <end position="1123"/>
    </location>
</feature>
<feature type="region of interest" description="Disordered" evidence="1">
    <location>
        <begin position="462"/>
        <end position="483"/>
    </location>
</feature>
<feature type="domain" description="DNA replication checkpoint mediator MRC1" evidence="2">
    <location>
        <begin position="989"/>
        <end position="1128"/>
    </location>
</feature>
<feature type="region of interest" description="Disordered" evidence="1">
    <location>
        <begin position="62"/>
        <end position="99"/>
    </location>
</feature>
<feature type="region of interest" description="Disordered" evidence="1">
    <location>
        <begin position="1147"/>
        <end position="1335"/>
    </location>
</feature>
<feature type="compositionally biased region" description="Basic and acidic residues" evidence="1">
    <location>
        <begin position="1045"/>
        <end position="1055"/>
    </location>
</feature>
<evidence type="ECO:0000313" key="4">
    <source>
        <dbReference type="Proteomes" id="UP001175228"/>
    </source>
</evidence>
<dbReference type="InterPro" id="IPR018564">
    <property type="entry name" value="Repl_chkpnt_MRC1_dom"/>
</dbReference>
<feature type="compositionally biased region" description="Basic residues" evidence="1">
    <location>
        <begin position="292"/>
        <end position="302"/>
    </location>
</feature>
<feature type="region of interest" description="Disordered" evidence="1">
    <location>
        <begin position="547"/>
        <end position="614"/>
    </location>
</feature>
<feature type="region of interest" description="Disordered" evidence="1">
    <location>
        <begin position="688"/>
        <end position="776"/>
    </location>
</feature>
<feature type="compositionally biased region" description="Acidic residues" evidence="1">
    <location>
        <begin position="581"/>
        <end position="597"/>
    </location>
</feature>
<comment type="caution">
    <text evidence="3">The sequence shown here is derived from an EMBL/GenBank/DDBJ whole genome shotgun (WGS) entry which is preliminary data.</text>
</comment>
<sequence>MYFCALPTSGAGPVERDCQKRASHSPSRLPPTVVLQLSQLCRRRRKSLVLVLRYASQRMPIPNDSSFVADSTATSSPAPPPPRPARTYGRQRPSSSSRYEVLKTGLNSGEEVPASSEGEQELNHVVKDATTGSFRFAFQDELAALDEDSDGDGEEGEKTLLGVEACPDTEYGSPASICPAKATTGILEDSLTDLAISTQPELHTTLSTPSLLRVKSRRVSRVDSDSDPESESIQSTSSPVKRAHHSSTPPTSDDELPTADKIRKTRVTRRAVEEQSAHPQYSGYKSKPAAGRSKKQARTKAPTKKERKETVLNGARLAADRDTSIAQKQSGWSMSKLLKTIRHEPSSDPIQPFSSPPVVSEPSAATTSASSTSYEEVKPNFFPTVVESDDEMPEVGDLKKKEVQSPRKVLAEKKKKILALQAQQQSARAQESDEDDDLVVAAPDTPAIQRLLGVQGPSGISLGSGSKQREAHHVPSGLRSSLQNLKSHRDLNIALMANAQKVAAEVKRAKEQDWQRHGGTLKEVIPAHAPAAEVLDHYIQQGLEHGDAEEMEEDEDEDEEDPDYVPPDRGSASPPPRKANDDDDGDNEQPAEDEDVTMVDRDYDTETEDGELFVARPRRQRVLRVVEDDDSDVENLRTRPLPTGRILVEDSMIIEDENTPIAQATPKFSLDEQSDKENNIELMYDMDDDKENATVYPRSVQRPPFSRSLFGQEINSDDGLSEADKGEPAPRLPLSTLEEDKSSPGRQSFTDRLQSTVSLDNDDCMPPPSLRPRFELSTAGTSGFSQFSQTQSTTSALQPGFSDLYADATQKRDDGFTELFGGKGGFGLSKMRKSGSTDLDLTQDMSLGPAFQVGDSSKLKEADAIFEKEQEYVLQEANQVPQKQSELYVNSDGYLTQTRPDTSPEVYRPLSRLTQMQTQTQTPAMPQTQRQALGTLEYTPNLTPSLASPSRKRRIVKRAVSPSPLYGTSRRSSSKPQESKTSKPKVPLKKSEFVEAEAQESDDDEMRGFGLFKGQTADDDDEGQDLDQELPSLVDHTALDEATIAEEKVREKYQEQAEEDDLRLQKYHQDAADGKYRSKKRRNGVDLDDSDSDSDDDAGDERRRRRVNKKQRTDMVALESNPTTAAFAGEYKKTIGDDEDTVMLHSELTEEPEAARAEEAGDEEEEEEAAEAAEVQESITRAEIVRQVQERAQNSELDDDESFDPHNTDWLDAGSDDDEGVKVRSTAARRTVQGPQRHIEEYDEASESQHKSTVDYDNRMKGWAKTESRSGRLGKMSRSVGSAAITGHTKVKAGGGSLRQNAGQTSSSRRTEVKPRPLKPAPSVLSGVDRSNRFG</sequence>
<gene>
    <name evidence="3" type="ORF">EDD18DRAFT_1157742</name>
</gene>
<feature type="compositionally biased region" description="Polar residues" evidence="1">
    <location>
        <begin position="744"/>
        <end position="759"/>
    </location>
</feature>
<feature type="region of interest" description="Disordered" evidence="1">
    <location>
        <begin position="207"/>
        <end position="375"/>
    </location>
</feature>
<accession>A0AA39QBG7</accession>
<protein>
    <recommendedName>
        <fullName evidence="2">DNA replication checkpoint mediator MRC1 domain-containing protein</fullName>
    </recommendedName>
</protein>
<evidence type="ECO:0000256" key="1">
    <source>
        <dbReference type="SAM" id="MobiDB-lite"/>
    </source>
</evidence>
<feature type="compositionally biased region" description="Polar residues" evidence="1">
    <location>
        <begin position="938"/>
        <end position="948"/>
    </location>
</feature>
<proteinExistence type="predicted"/>
<evidence type="ECO:0000259" key="2">
    <source>
        <dbReference type="Pfam" id="PF09444"/>
    </source>
</evidence>
<feature type="compositionally biased region" description="Polar residues" evidence="1">
    <location>
        <begin position="324"/>
        <end position="333"/>
    </location>
</feature>
<feature type="compositionally biased region" description="Acidic residues" evidence="1">
    <location>
        <begin position="547"/>
        <end position="563"/>
    </location>
</feature>
<feature type="compositionally biased region" description="Polar residues" evidence="1">
    <location>
        <begin position="1298"/>
        <end position="1308"/>
    </location>
</feature>
<feature type="compositionally biased region" description="Acidic residues" evidence="1">
    <location>
        <begin position="1086"/>
        <end position="1099"/>
    </location>
</feature>
<organism evidence="3 4">
    <name type="scientific">Armillaria luteobubalina</name>
    <dbReference type="NCBI Taxonomy" id="153913"/>
    <lineage>
        <taxon>Eukaryota</taxon>
        <taxon>Fungi</taxon>
        <taxon>Dikarya</taxon>
        <taxon>Basidiomycota</taxon>
        <taxon>Agaricomycotina</taxon>
        <taxon>Agaricomycetes</taxon>
        <taxon>Agaricomycetidae</taxon>
        <taxon>Agaricales</taxon>
        <taxon>Marasmiineae</taxon>
        <taxon>Physalacriaceae</taxon>
        <taxon>Armillaria</taxon>
    </lineage>
</organism>
<feature type="region of interest" description="Disordered" evidence="1">
    <location>
        <begin position="657"/>
        <end position="676"/>
    </location>
</feature>
<feature type="compositionally biased region" description="Low complexity" evidence="1">
    <location>
        <begin position="915"/>
        <end position="932"/>
    </location>
</feature>
<dbReference type="EMBL" id="JAUEPU010000011">
    <property type="protein sequence ID" value="KAK0498458.1"/>
    <property type="molecule type" value="Genomic_DNA"/>
</dbReference>
<feature type="compositionally biased region" description="Acidic residues" evidence="1">
    <location>
        <begin position="1017"/>
        <end position="1028"/>
    </location>
</feature>
<feature type="compositionally biased region" description="Basic and acidic residues" evidence="1">
    <location>
        <begin position="1247"/>
        <end position="1270"/>
    </location>
</feature>
<feature type="compositionally biased region" description="Low complexity" evidence="1">
    <location>
        <begin position="352"/>
        <end position="373"/>
    </location>
</feature>
<keyword evidence="4" id="KW-1185">Reference proteome</keyword>